<accession>A0A382A160</accession>
<gene>
    <name evidence="1" type="ORF">METZ01_LOCUS147736</name>
</gene>
<name>A0A382A160_9ZZZZ</name>
<proteinExistence type="predicted"/>
<sequence>MIPGVEFGVTCQTPIALNNPMMPHTALLRALGRLKIWIDEISWIWIDEYTTVDRESRVYMILL</sequence>
<dbReference type="EMBL" id="UINC01023368">
    <property type="protein sequence ID" value="SVA94882.1"/>
    <property type="molecule type" value="Genomic_DNA"/>
</dbReference>
<evidence type="ECO:0000313" key="1">
    <source>
        <dbReference type="EMBL" id="SVA94882.1"/>
    </source>
</evidence>
<protein>
    <submittedName>
        <fullName evidence="1">Uncharacterized protein</fullName>
    </submittedName>
</protein>
<reference evidence="1" key="1">
    <citation type="submission" date="2018-05" db="EMBL/GenBank/DDBJ databases">
        <authorList>
            <person name="Lanie J.A."/>
            <person name="Ng W.-L."/>
            <person name="Kazmierczak K.M."/>
            <person name="Andrzejewski T.M."/>
            <person name="Davidsen T.M."/>
            <person name="Wayne K.J."/>
            <person name="Tettelin H."/>
            <person name="Glass J.I."/>
            <person name="Rusch D."/>
            <person name="Podicherti R."/>
            <person name="Tsui H.-C.T."/>
            <person name="Winkler M.E."/>
        </authorList>
    </citation>
    <scope>NUCLEOTIDE SEQUENCE</scope>
</reference>
<organism evidence="1">
    <name type="scientific">marine metagenome</name>
    <dbReference type="NCBI Taxonomy" id="408172"/>
    <lineage>
        <taxon>unclassified sequences</taxon>
        <taxon>metagenomes</taxon>
        <taxon>ecological metagenomes</taxon>
    </lineage>
</organism>
<dbReference type="AlphaFoldDB" id="A0A382A160"/>